<keyword evidence="2" id="KW-1185">Reference proteome</keyword>
<evidence type="ECO:0000313" key="2">
    <source>
        <dbReference type="Proteomes" id="UP001608902"/>
    </source>
</evidence>
<dbReference type="EMBL" id="JBGFUD010008985">
    <property type="protein sequence ID" value="MFH4982311.1"/>
    <property type="molecule type" value="Genomic_DNA"/>
</dbReference>
<proteinExistence type="predicted"/>
<sequence>MSLLCVVSVLRTLRYRSGLELGWRSRDPSDGSLSYITPEEQHLLSSSPLASDINEDLSKCTMTSCFDLSRCVYQKEFKVYVYPPSNLSTVSTVYSNILKVIRESSLYTDSPQRACVFVLSIDTIDRDRIRLVLTCLNTH</sequence>
<gene>
    <name evidence="1" type="ORF">AB6A40_009020</name>
</gene>
<name>A0ABD6ER33_9BILA</name>
<dbReference type="Proteomes" id="UP001608902">
    <property type="component" value="Unassembled WGS sequence"/>
</dbReference>
<protein>
    <submittedName>
        <fullName evidence="1">Uncharacterized protein</fullName>
    </submittedName>
</protein>
<organism evidence="1 2">
    <name type="scientific">Gnathostoma spinigerum</name>
    <dbReference type="NCBI Taxonomy" id="75299"/>
    <lineage>
        <taxon>Eukaryota</taxon>
        <taxon>Metazoa</taxon>
        <taxon>Ecdysozoa</taxon>
        <taxon>Nematoda</taxon>
        <taxon>Chromadorea</taxon>
        <taxon>Rhabditida</taxon>
        <taxon>Spirurina</taxon>
        <taxon>Gnathostomatomorpha</taxon>
        <taxon>Gnathostomatoidea</taxon>
        <taxon>Gnathostomatidae</taxon>
        <taxon>Gnathostoma</taxon>
    </lineage>
</organism>
<comment type="caution">
    <text evidence="1">The sequence shown here is derived from an EMBL/GenBank/DDBJ whole genome shotgun (WGS) entry which is preliminary data.</text>
</comment>
<dbReference type="AlphaFoldDB" id="A0ABD6ER33"/>
<reference evidence="1 2" key="1">
    <citation type="submission" date="2024-08" db="EMBL/GenBank/DDBJ databases">
        <title>Gnathostoma spinigerum genome.</title>
        <authorList>
            <person name="Gonzalez-Bertolin B."/>
            <person name="Monzon S."/>
            <person name="Zaballos A."/>
            <person name="Jimenez P."/>
            <person name="Dekumyoy P."/>
            <person name="Varona S."/>
            <person name="Cuesta I."/>
            <person name="Sumanam S."/>
            <person name="Adisakwattana P."/>
            <person name="Gasser R.B."/>
            <person name="Hernandez-Gonzalez A."/>
            <person name="Young N.D."/>
            <person name="Perteguer M.J."/>
        </authorList>
    </citation>
    <scope>NUCLEOTIDE SEQUENCE [LARGE SCALE GENOMIC DNA]</scope>
    <source>
        <strain evidence="1">AL3</strain>
        <tissue evidence="1">Liver</tissue>
    </source>
</reference>
<accession>A0ABD6ER33</accession>
<evidence type="ECO:0000313" key="1">
    <source>
        <dbReference type="EMBL" id="MFH4982311.1"/>
    </source>
</evidence>